<dbReference type="SUPFAM" id="SSF46955">
    <property type="entry name" value="Putative DNA-binding domain"/>
    <property type="match status" value="1"/>
</dbReference>
<dbReference type="Pfam" id="PF12728">
    <property type="entry name" value="HTH_17"/>
    <property type="match status" value="1"/>
</dbReference>
<comment type="caution">
    <text evidence="4">The sequence shown here is derived from an EMBL/GenBank/DDBJ whole genome shotgun (WGS) entry which is preliminary data.</text>
</comment>
<feature type="modified residue" description="4-aspartylphosphate" evidence="2">
    <location>
        <position position="124"/>
    </location>
</feature>
<sequence>MESDLCTTREAAQRLGVSLRTVQLWVESGVLRAWKTAGGHRRIQVTSVDEILKQRRAALGGAQAPADAAPPFTLVVVEDDPDLLKLYRLQVSSWKLPLRLVTAINGFEGLVRIGETQPQLLISDLNMPGMDGFRMIRSLRASADYKDMEIVAVTALGQAEIADRGGLPEDVKVMTKPVPFSELERLVRAKLAA</sequence>
<dbReference type="PROSITE" id="PS50110">
    <property type="entry name" value="RESPONSE_REGULATORY"/>
    <property type="match status" value="1"/>
</dbReference>
<accession>A0A106BW92</accession>
<proteinExistence type="predicted"/>
<keyword evidence="1 2" id="KW-0597">Phosphoprotein</keyword>
<dbReference type="GO" id="GO:0000160">
    <property type="term" value="P:phosphorelay signal transduction system"/>
    <property type="evidence" value="ECO:0007669"/>
    <property type="project" value="InterPro"/>
</dbReference>
<dbReference type="SUPFAM" id="SSF52172">
    <property type="entry name" value="CheY-like"/>
    <property type="match status" value="1"/>
</dbReference>
<protein>
    <submittedName>
        <fullName evidence="4">Excisionase</fullName>
    </submittedName>
</protein>
<dbReference type="InterPro" id="IPR010093">
    <property type="entry name" value="SinI_DNA-bd"/>
</dbReference>
<dbReference type="RefSeq" id="WP_059750716.1">
    <property type="nucleotide sequence ID" value="NZ_LDUG01000001.1"/>
</dbReference>
<dbReference type="GO" id="GO:0003677">
    <property type="term" value="F:DNA binding"/>
    <property type="evidence" value="ECO:0007669"/>
    <property type="project" value="InterPro"/>
</dbReference>
<dbReference type="Pfam" id="PF00072">
    <property type="entry name" value="Response_reg"/>
    <property type="match status" value="1"/>
</dbReference>
<dbReference type="InterPro" id="IPR011006">
    <property type="entry name" value="CheY-like_superfamily"/>
</dbReference>
<dbReference type="SMART" id="SM00448">
    <property type="entry name" value="REC"/>
    <property type="match status" value="1"/>
</dbReference>
<dbReference type="InterPro" id="IPR041657">
    <property type="entry name" value="HTH_17"/>
</dbReference>
<dbReference type="InterPro" id="IPR001789">
    <property type="entry name" value="Sig_transdc_resp-reg_receiver"/>
</dbReference>
<dbReference type="CDD" id="cd04762">
    <property type="entry name" value="HTH_MerR-trunc"/>
    <property type="match status" value="1"/>
</dbReference>
<dbReference type="PANTHER" id="PTHR44591:SF23">
    <property type="entry name" value="CHEY SUBFAMILY"/>
    <property type="match status" value="1"/>
</dbReference>
<evidence type="ECO:0000313" key="4">
    <source>
        <dbReference type="EMBL" id="KVW99771.1"/>
    </source>
</evidence>
<evidence type="ECO:0000259" key="3">
    <source>
        <dbReference type="PROSITE" id="PS50110"/>
    </source>
</evidence>
<dbReference type="AlphaFoldDB" id="A0A106BW92"/>
<dbReference type="Gene3D" id="1.10.1660.10">
    <property type="match status" value="1"/>
</dbReference>
<dbReference type="EMBL" id="LDUG01000001">
    <property type="protein sequence ID" value="KVW99771.1"/>
    <property type="molecule type" value="Genomic_DNA"/>
</dbReference>
<evidence type="ECO:0000256" key="2">
    <source>
        <dbReference type="PROSITE-ProRule" id="PRU00169"/>
    </source>
</evidence>
<evidence type="ECO:0000313" key="5">
    <source>
        <dbReference type="Proteomes" id="UP000064243"/>
    </source>
</evidence>
<evidence type="ECO:0000256" key="1">
    <source>
        <dbReference type="ARBA" id="ARBA00022553"/>
    </source>
</evidence>
<keyword evidence="5" id="KW-1185">Reference proteome</keyword>
<gene>
    <name evidence="4" type="ORF">ABW22_00060</name>
</gene>
<dbReference type="InterPro" id="IPR050595">
    <property type="entry name" value="Bact_response_regulator"/>
</dbReference>
<dbReference type="PATRIC" id="fig|36861.3.peg.15"/>
<organism evidence="4 5">
    <name type="scientific">Thiobacillus denitrificans</name>
    <dbReference type="NCBI Taxonomy" id="36861"/>
    <lineage>
        <taxon>Bacteria</taxon>
        <taxon>Pseudomonadati</taxon>
        <taxon>Pseudomonadota</taxon>
        <taxon>Betaproteobacteria</taxon>
        <taxon>Nitrosomonadales</taxon>
        <taxon>Thiobacillaceae</taxon>
        <taxon>Thiobacillus</taxon>
    </lineage>
</organism>
<dbReference type="OrthoDB" id="5416564at2"/>
<dbReference type="InterPro" id="IPR009061">
    <property type="entry name" value="DNA-bd_dom_put_sf"/>
</dbReference>
<name>A0A106BW92_THIDE</name>
<reference evidence="4 5" key="1">
    <citation type="journal article" date="2015" name="Appl. Environ. Microbiol.">
        <title>Aerobic and Anaerobic Thiosulfate Oxidation by a Cold-Adapted, Subglacial Chemoautotroph.</title>
        <authorList>
            <person name="Harrold Z.R."/>
            <person name="Skidmore M.L."/>
            <person name="Hamilton T.L."/>
            <person name="Desch L."/>
            <person name="Amada K."/>
            <person name="van Gelder W."/>
            <person name="Glover K."/>
            <person name="Roden E.E."/>
            <person name="Boyd E.S."/>
        </authorList>
    </citation>
    <scope>NUCLEOTIDE SEQUENCE [LARGE SCALE GENOMIC DNA]</scope>
    <source>
        <strain evidence="4 5">RG</strain>
    </source>
</reference>
<dbReference type="Proteomes" id="UP000064243">
    <property type="component" value="Unassembled WGS sequence"/>
</dbReference>
<dbReference type="PANTHER" id="PTHR44591">
    <property type="entry name" value="STRESS RESPONSE REGULATOR PROTEIN 1"/>
    <property type="match status" value="1"/>
</dbReference>
<feature type="domain" description="Response regulatory" evidence="3">
    <location>
        <begin position="73"/>
        <end position="191"/>
    </location>
</feature>
<dbReference type="NCBIfam" id="TIGR01764">
    <property type="entry name" value="excise"/>
    <property type="match status" value="1"/>
</dbReference>
<dbReference type="Gene3D" id="3.40.50.2300">
    <property type="match status" value="1"/>
</dbReference>